<evidence type="ECO:0000313" key="2">
    <source>
        <dbReference type="Proteomes" id="UP001448207"/>
    </source>
</evidence>
<evidence type="ECO:0000313" key="1">
    <source>
        <dbReference type="EMBL" id="KAL0076775.1"/>
    </source>
</evidence>
<sequence length="88" mass="9838">MGLSFHVPKFIKNPFVFRDEDDQVSSHPSSPAQSIYEAEMSVTSPKMKKYLYDPMCASKRPDVVGHYYDPMGGRFSHSHGVDPTNTGA</sequence>
<dbReference type="Proteomes" id="UP001448207">
    <property type="component" value="Unassembled WGS sequence"/>
</dbReference>
<proteinExistence type="predicted"/>
<keyword evidence="2" id="KW-1185">Reference proteome</keyword>
<accession>A0ABR3ALD3</accession>
<gene>
    <name evidence="1" type="ORF">J3Q64DRAFT_1647354</name>
</gene>
<dbReference type="EMBL" id="JBCLYO010000030">
    <property type="protein sequence ID" value="KAL0076775.1"/>
    <property type="molecule type" value="Genomic_DNA"/>
</dbReference>
<protein>
    <submittedName>
        <fullName evidence="1">Uncharacterized protein</fullName>
    </submittedName>
</protein>
<name>A0ABR3ALD3_PHYBL</name>
<organism evidence="1 2">
    <name type="scientific">Phycomyces blakesleeanus</name>
    <dbReference type="NCBI Taxonomy" id="4837"/>
    <lineage>
        <taxon>Eukaryota</taxon>
        <taxon>Fungi</taxon>
        <taxon>Fungi incertae sedis</taxon>
        <taxon>Mucoromycota</taxon>
        <taxon>Mucoromycotina</taxon>
        <taxon>Mucoromycetes</taxon>
        <taxon>Mucorales</taxon>
        <taxon>Phycomycetaceae</taxon>
        <taxon>Phycomyces</taxon>
    </lineage>
</organism>
<reference evidence="1 2" key="1">
    <citation type="submission" date="2024-04" db="EMBL/GenBank/DDBJ databases">
        <title>Symmetric and asymmetric DNA N6-adenine methylation regulates different biological responses in Mucorales.</title>
        <authorList>
            <consortium name="Lawrence Berkeley National Laboratory"/>
            <person name="Lax C."/>
            <person name="Mondo S.J."/>
            <person name="Osorio-Concepcion M."/>
            <person name="Muszewska A."/>
            <person name="Corrochano-Luque M."/>
            <person name="Gutierrez G."/>
            <person name="Riley R."/>
            <person name="Lipzen A."/>
            <person name="Guo J."/>
            <person name="Hundley H."/>
            <person name="Amirebrahimi M."/>
            <person name="Ng V."/>
            <person name="Lorenzo-Gutierrez D."/>
            <person name="Binder U."/>
            <person name="Yang J."/>
            <person name="Song Y."/>
            <person name="Canovas D."/>
            <person name="Navarro E."/>
            <person name="Freitag M."/>
            <person name="Gabaldon T."/>
            <person name="Grigoriev I.V."/>
            <person name="Corrochano L.M."/>
            <person name="Nicolas F.E."/>
            <person name="Garre V."/>
        </authorList>
    </citation>
    <scope>NUCLEOTIDE SEQUENCE [LARGE SCALE GENOMIC DNA]</scope>
    <source>
        <strain evidence="1 2">L51</strain>
    </source>
</reference>
<comment type="caution">
    <text evidence="1">The sequence shown here is derived from an EMBL/GenBank/DDBJ whole genome shotgun (WGS) entry which is preliminary data.</text>
</comment>